<organism evidence="1 2">
    <name type="scientific">marine gamma proteobacterium HTCC2143</name>
    <dbReference type="NCBI Taxonomy" id="247633"/>
    <lineage>
        <taxon>Bacteria</taxon>
        <taxon>Pseudomonadati</taxon>
        <taxon>Pseudomonadota</taxon>
        <taxon>Gammaproteobacteria</taxon>
        <taxon>Cellvibrionales</taxon>
        <taxon>Spongiibacteraceae</taxon>
        <taxon>BD1-7 clade</taxon>
    </lineage>
</organism>
<gene>
    <name evidence="1" type="ORF">GP2143_17571</name>
</gene>
<accession>A0YAD4</accession>
<comment type="caution">
    <text evidence="1">The sequence shown here is derived from an EMBL/GenBank/DDBJ whole genome shotgun (WGS) entry which is preliminary data.</text>
</comment>
<dbReference type="STRING" id="247633.GP2143_17571"/>
<reference evidence="1 2" key="1">
    <citation type="journal article" date="2010" name="J. Bacteriol.">
        <title>Genome sequence of the oligotrophic marine Gammaproteobacterium HTCC2143, isolated from the Oregon Coast.</title>
        <authorList>
            <person name="Oh H.M."/>
            <person name="Kang I."/>
            <person name="Ferriera S."/>
            <person name="Giovannoni S.J."/>
            <person name="Cho J.C."/>
        </authorList>
    </citation>
    <scope>NUCLEOTIDE SEQUENCE [LARGE SCALE GENOMIC DNA]</scope>
    <source>
        <strain evidence="1 2">HTCC2143</strain>
    </source>
</reference>
<dbReference type="EMBL" id="AAVT01000001">
    <property type="protein sequence ID" value="EAW33088.1"/>
    <property type="molecule type" value="Genomic_DNA"/>
</dbReference>
<protein>
    <submittedName>
        <fullName evidence="1">Uncharacterized protein</fullName>
    </submittedName>
</protein>
<dbReference type="Proteomes" id="UP000004931">
    <property type="component" value="Unassembled WGS sequence"/>
</dbReference>
<name>A0YAD4_9GAMM</name>
<keyword evidence="2" id="KW-1185">Reference proteome</keyword>
<evidence type="ECO:0000313" key="1">
    <source>
        <dbReference type="EMBL" id="EAW33088.1"/>
    </source>
</evidence>
<sequence length="68" mass="7661">MAPIYYHVTVRLIVYHLQKQLNLISYDIGYAVKNGINVSVAHSQSEKGTKPMLHGAQQRLLAGDLQRL</sequence>
<proteinExistence type="predicted"/>
<evidence type="ECO:0000313" key="2">
    <source>
        <dbReference type="Proteomes" id="UP000004931"/>
    </source>
</evidence>
<dbReference type="AlphaFoldDB" id="A0YAD4"/>